<feature type="active site" description="Cysteine sulfenic acid (-SOH) intermediate" evidence="6">
    <location>
        <position position="64"/>
    </location>
</feature>
<dbReference type="HAMAP" id="MF_00269">
    <property type="entry name" value="Tpx"/>
    <property type="match status" value="1"/>
</dbReference>
<dbReference type="PANTHER" id="PTHR43110:SF1">
    <property type="entry name" value="THIOL PEROXIDASE"/>
    <property type="match status" value="1"/>
</dbReference>
<gene>
    <name evidence="6" type="primary">tpx</name>
    <name evidence="8" type="ORF">ENS41_02300</name>
</gene>
<dbReference type="GO" id="GO:0008379">
    <property type="term" value="F:thioredoxin peroxidase activity"/>
    <property type="evidence" value="ECO:0007669"/>
    <property type="project" value="UniProtKB-UniRule"/>
</dbReference>
<dbReference type="AlphaFoldDB" id="A0A7C4CD08"/>
<comment type="caution">
    <text evidence="6">Lacks conserved residue(s) required for the propagation of feature annotation.</text>
</comment>
<comment type="catalytic activity">
    <reaction evidence="6">
        <text>a hydroperoxide + [thioredoxin]-dithiol = an alcohol + [thioredoxin]-disulfide + H2O</text>
        <dbReference type="Rhea" id="RHEA:62620"/>
        <dbReference type="Rhea" id="RHEA-COMP:10698"/>
        <dbReference type="Rhea" id="RHEA-COMP:10700"/>
        <dbReference type="ChEBI" id="CHEBI:15377"/>
        <dbReference type="ChEBI" id="CHEBI:29950"/>
        <dbReference type="ChEBI" id="CHEBI:30879"/>
        <dbReference type="ChEBI" id="CHEBI:35924"/>
        <dbReference type="ChEBI" id="CHEBI:50058"/>
        <dbReference type="EC" id="1.11.1.24"/>
    </reaction>
</comment>
<comment type="function">
    <text evidence="6">Thiol-specific peroxidase that catalyzes the reduction of hydrogen peroxide and organic hydroperoxides to water and alcohols, respectively. Plays a role in cell protection against oxidative stress by detoxifying peroxides.</text>
</comment>
<evidence type="ECO:0000256" key="6">
    <source>
        <dbReference type="HAMAP-Rule" id="MF_00269"/>
    </source>
</evidence>
<keyword evidence="1 6" id="KW-0575">Peroxidase</keyword>
<evidence type="ECO:0000256" key="3">
    <source>
        <dbReference type="ARBA" id="ARBA00023002"/>
    </source>
</evidence>
<dbReference type="EC" id="1.11.1.24" evidence="6"/>
<evidence type="ECO:0000313" key="8">
    <source>
        <dbReference type="EMBL" id="HGK27769.1"/>
    </source>
</evidence>
<dbReference type="PANTHER" id="PTHR43110">
    <property type="entry name" value="THIOL PEROXIDASE"/>
    <property type="match status" value="1"/>
</dbReference>
<dbReference type="Gene3D" id="3.40.30.10">
    <property type="entry name" value="Glutaredoxin"/>
    <property type="match status" value="1"/>
</dbReference>
<name>A0A7C4CD08_UNCW3</name>
<dbReference type="InterPro" id="IPR050455">
    <property type="entry name" value="Tpx_Peroxidase_subfamily"/>
</dbReference>
<keyword evidence="5 6" id="KW-0676">Redox-active center</keyword>
<dbReference type="NCBIfam" id="NF001808">
    <property type="entry name" value="PRK00522.1"/>
    <property type="match status" value="1"/>
</dbReference>
<dbReference type="InterPro" id="IPR013766">
    <property type="entry name" value="Thioredoxin_domain"/>
</dbReference>
<proteinExistence type="inferred from homology"/>
<evidence type="ECO:0000256" key="4">
    <source>
        <dbReference type="ARBA" id="ARBA00023157"/>
    </source>
</evidence>
<comment type="caution">
    <text evidence="8">The sequence shown here is derived from an EMBL/GenBank/DDBJ whole genome shotgun (WGS) entry which is preliminary data.</text>
</comment>
<reference evidence="8" key="1">
    <citation type="journal article" date="2020" name="mSystems">
        <title>Genome- and Community-Level Interaction Insights into Carbon Utilization and Element Cycling Functions of Hydrothermarchaeota in Hydrothermal Sediment.</title>
        <authorList>
            <person name="Zhou Z."/>
            <person name="Liu Y."/>
            <person name="Xu W."/>
            <person name="Pan J."/>
            <person name="Luo Z.H."/>
            <person name="Li M."/>
        </authorList>
    </citation>
    <scope>NUCLEOTIDE SEQUENCE [LARGE SCALE GENOMIC DNA]</scope>
    <source>
        <strain evidence="8">SpSt-488</strain>
    </source>
</reference>
<dbReference type="CDD" id="cd03014">
    <property type="entry name" value="PRX_Atyp2cys"/>
    <property type="match status" value="1"/>
</dbReference>
<keyword evidence="4" id="KW-1015">Disulfide bond</keyword>
<dbReference type="PROSITE" id="PS01265">
    <property type="entry name" value="TPX"/>
    <property type="match status" value="1"/>
</dbReference>
<keyword evidence="2 6" id="KW-0049">Antioxidant</keyword>
<comment type="similarity">
    <text evidence="6">Belongs to the peroxiredoxin family. Tpx subfamily.</text>
</comment>
<evidence type="ECO:0000256" key="5">
    <source>
        <dbReference type="ARBA" id="ARBA00023284"/>
    </source>
</evidence>
<dbReference type="InterPro" id="IPR002065">
    <property type="entry name" value="TPX"/>
</dbReference>
<dbReference type="InterPro" id="IPR018219">
    <property type="entry name" value="Tpx_CS"/>
</dbReference>
<evidence type="ECO:0000259" key="7">
    <source>
        <dbReference type="PROSITE" id="PS51352"/>
    </source>
</evidence>
<sequence length="171" mass="18280">MQRTGASVTIGGTTVKLEGSFPKVGEAAPEFSVVGNDLAEVKLSQFRGRPVVIASVPSLDTAVCDIEARRFNAEAVGLGRDLAVMVVSMDLPFAQKRWCGQAGVDRVVTVSDHRTAGFGQTYGVLIKEMRLLARAVFVVDREGVLRYSQLVPDVGSEPDYAAVLEAVRAVV</sequence>
<dbReference type="PROSITE" id="PS51352">
    <property type="entry name" value="THIOREDOXIN_2"/>
    <property type="match status" value="1"/>
</dbReference>
<dbReference type="InterPro" id="IPR036249">
    <property type="entry name" value="Thioredoxin-like_sf"/>
</dbReference>
<keyword evidence="3 6" id="KW-0560">Oxidoreductase</keyword>
<organism evidence="8">
    <name type="scientific">candidate division WOR-3 bacterium</name>
    <dbReference type="NCBI Taxonomy" id="2052148"/>
    <lineage>
        <taxon>Bacteria</taxon>
        <taxon>Bacteria division WOR-3</taxon>
    </lineage>
</organism>
<dbReference type="Pfam" id="PF08534">
    <property type="entry name" value="Redoxin"/>
    <property type="match status" value="1"/>
</dbReference>
<protein>
    <recommendedName>
        <fullName evidence="6">Thiol peroxidase</fullName>
        <shortName evidence="6">Tpx</shortName>
        <ecNumber evidence="6">1.11.1.24</ecNumber>
    </recommendedName>
    <alternativeName>
        <fullName evidence="6">Peroxiredoxin tpx</fullName>
        <shortName evidence="6">Prx</shortName>
    </alternativeName>
    <alternativeName>
        <fullName evidence="6">Thioredoxin peroxidase</fullName>
    </alternativeName>
    <alternativeName>
        <fullName evidence="6">Thioredoxin-dependent peroxiredoxin</fullName>
    </alternativeName>
</protein>
<dbReference type="SUPFAM" id="SSF52833">
    <property type="entry name" value="Thioredoxin-like"/>
    <property type="match status" value="1"/>
</dbReference>
<accession>A0A7C4CD08</accession>
<evidence type="ECO:0000256" key="2">
    <source>
        <dbReference type="ARBA" id="ARBA00022862"/>
    </source>
</evidence>
<feature type="domain" description="Thioredoxin" evidence="7">
    <location>
        <begin position="22"/>
        <end position="171"/>
    </location>
</feature>
<dbReference type="InterPro" id="IPR013740">
    <property type="entry name" value="Redoxin"/>
</dbReference>
<comment type="subunit">
    <text evidence="6">Homodimer.</text>
</comment>
<evidence type="ECO:0000256" key="1">
    <source>
        <dbReference type="ARBA" id="ARBA00022559"/>
    </source>
</evidence>
<dbReference type="EMBL" id="DSUT01000042">
    <property type="protein sequence ID" value="HGK27769.1"/>
    <property type="molecule type" value="Genomic_DNA"/>
</dbReference>